<feature type="compositionally biased region" description="Basic and acidic residues" evidence="10">
    <location>
        <begin position="471"/>
        <end position="482"/>
    </location>
</feature>
<evidence type="ECO:0000256" key="1">
    <source>
        <dbReference type="ARBA" id="ARBA00012513"/>
    </source>
</evidence>
<dbReference type="GO" id="GO:0005524">
    <property type="term" value="F:ATP binding"/>
    <property type="evidence" value="ECO:0007669"/>
    <property type="project" value="UniProtKB-UniRule"/>
</dbReference>
<reference evidence="14" key="1">
    <citation type="submission" date="2020-02" db="EMBL/GenBank/DDBJ databases">
        <authorList>
            <person name="Meier V. D."/>
        </authorList>
    </citation>
    <scope>NUCLEOTIDE SEQUENCE</scope>
    <source>
        <strain evidence="14">AVDCRST_MAG58</strain>
    </source>
</reference>
<dbReference type="FunFam" id="3.30.200.20:FF:000035">
    <property type="entry name" value="Serine/threonine protein kinase Stk1"/>
    <property type="match status" value="1"/>
</dbReference>
<evidence type="ECO:0000256" key="3">
    <source>
        <dbReference type="ARBA" id="ARBA00022679"/>
    </source>
</evidence>
<dbReference type="InterPro" id="IPR005543">
    <property type="entry name" value="PASTA_dom"/>
</dbReference>
<gene>
    <name evidence="14" type="ORF">AVDCRST_MAG58-2544</name>
</gene>
<dbReference type="Pfam" id="PF03793">
    <property type="entry name" value="PASTA"/>
    <property type="match status" value="1"/>
</dbReference>
<dbReference type="SUPFAM" id="SSF56112">
    <property type="entry name" value="Protein kinase-like (PK-like)"/>
    <property type="match status" value="1"/>
</dbReference>
<evidence type="ECO:0000256" key="5">
    <source>
        <dbReference type="ARBA" id="ARBA00022777"/>
    </source>
</evidence>
<name>A0A6J4R2M1_9ACTN</name>
<feature type="compositionally biased region" description="Low complexity" evidence="10">
    <location>
        <begin position="502"/>
        <end position="513"/>
    </location>
</feature>
<proteinExistence type="predicted"/>
<comment type="catalytic activity">
    <reaction evidence="8">
        <text>L-seryl-[protein] + ATP = O-phospho-L-seryl-[protein] + ADP + H(+)</text>
        <dbReference type="Rhea" id="RHEA:17989"/>
        <dbReference type="Rhea" id="RHEA-COMP:9863"/>
        <dbReference type="Rhea" id="RHEA-COMP:11604"/>
        <dbReference type="ChEBI" id="CHEBI:15378"/>
        <dbReference type="ChEBI" id="CHEBI:29999"/>
        <dbReference type="ChEBI" id="CHEBI:30616"/>
        <dbReference type="ChEBI" id="CHEBI:83421"/>
        <dbReference type="ChEBI" id="CHEBI:456216"/>
        <dbReference type="EC" id="2.7.11.1"/>
    </reaction>
</comment>
<feature type="binding site" evidence="9">
    <location>
        <position position="42"/>
    </location>
    <ligand>
        <name>ATP</name>
        <dbReference type="ChEBI" id="CHEBI:30616"/>
    </ligand>
</feature>
<dbReference type="InterPro" id="IPR011009">
    <property type="entry name" value="Kinase-like_dom_sf"/>
</dbReference>
<dbReference type="EMBL" id="CADCVF010000053">
    <property type="protein sequence ID" value="CAA9460941.1"/>
    <property type="molecule type" value="Genomic_DNA"/>
</dbReference>
<organism evidence="14">
    <name type="scientific">uncultured Rubrobacteraceae bacterium</name>
    <dbReference type="NCBI Taxonomy" id="349277"/>
    <lineage>
        <taxon>Bacteria</taxon>
        <taxon>Bacillati</taxon>
        <taxon>Actinomycetota</taxon>
        <taxon>Rubrobacteria</taxon>
        <taxon>Rubrobacterales</taxon>
        <taxon>Rubrobacteraceae</taxon>
        <taxon>environmental samples</taxon>
    </lineage>
</organism>
<evidence type="ECO:0000256" key="11">
    <source>
        <dbReference type="SAM" id="Phobius"/>
    </source>
</evidence>
<dbReference type="GO" id="GO:0045717">
    <property type="term" value="P:negative regulation of fatty acid biosynthetic process"/>
    <property type="evidence" value="ECO:0007669"/>
    <property type="project" value="UniProtKB-ARBA"/>
</dbReference>
<dbReference type="PROSITE" id="PS51178">
    <property type="entry name" value="PASTA"/>
    <property type="match status" value="1"/>
</dbReference>
<evidence type="ECO:0000256" key="4">
    <source>
        <dbReference type="ARBA" id="ARBA00022741"/>
    </source>
</evidence>
<dbReference type="InterPro" id="IPR017441">
    <property type="entry name" value="Protein_kinase_ATP_BS"/>
</dbReference>
<dbReference type="SMART" id="SM00220">
    <property type="entry name" value="S_TKc"/>
    <property type="match status" value="1"/>
</dbReference>
<evidence type="ECO:0000256" key="8">
    <source>
        <dbReference type="ARBA" id="ARBA00048679"/>
    </source>
</evidence>
<keyword evidence="5 14" id="KW-0418">Kinase</keyword>
<dbReference type="Gene3D" id="3.30.200.20">
    <property type="entry name" value="Phosphorylase Kinase, domain 1"/>
    <property type="match status" value="1"/>
</dbReference>
<dbReference type="PANTHER" id="PTHR43289">
    <property type="entry name" value="MITOGEN-ACTIVATED PROTEIN KINASE KINASE KINASE 20-RELATED"/>
    <property type="match status" value="1"/>
</dbReference>
<feature type="region of interest" description="Disordered" evidence="10">
    <location>
        <begin position="355"/>
        <end position="374"/>
    </location>
</feature>
<evidence type="ECO:0000259" key="12">
    <source>
        <dbReference type="PROSITE" id="PS50011"/>
    </source>
</evidence>
<feature type="domain" description="Protein kinase" evidence="12">
    <location>
        <begin position="13"/>
        <end position="281"/>
    </location>
</feature>
<accession>A0A6J4R2M1</accession>
<keyword evidence="11" id="KW-0472">Membrane</keyword>
<evidence type="ECO:0000256" key="10">
    <source>
        <dbReference type="SAM" id="MobiDB-lite"/>
    </source>
</evidence>
<evidence type="ECO:0000256" key="2">
    <source>
        <dbReference type="ARBA" id="ARBA00022527"/>
    </source>
</evidence>
<feature type="compositionally biased region" description="Low complexity" evidence="10">
    <location>
        <begin position="434"/>
        <end position="470"/>
    </location>
</feature>
<keyword evidence="11" id="KW-1133">Transmembrane helix</keyword>
<keyword evidence="3" id="KW-0808">Transferase</keyword>
<dbReference type="PROSITE" id="PS50011">
    <property type="entry name" value="PROTEIN_KINASE_DOM"/>
    <property type="match status" value="1"/>
</dbReference>
<keyword evidence="2 14" id="KW-0723">Serine/threonine-protein kinase</keyword>
<sequence>MSEARKTVLDDRYDVVRPLGSGGMGEVFLARDRVLGRNVALKVLRKQFAGDEEFAERFKREAMSAASLSHPNIVQVYDRGETEEGASYIAMEYVPGGTLEERISRYGPLEAAAAAAIGAQVAEALGAAHDRGMVHRDIKPQNVLLTANGGAKVADFGIARAGSSATISRTGFVMGTAGYMSPEQALGEPATPKSDLYSLGVVLYEALTGELPFTADNPIAVSMKHVNEPLRPPMELNPRIPGGMNALVTKLLAKDPEHRYADADELADDLWKVSRGLEPVVAGLGRIGGPQGTVGASSTRTNVMPRPRPAQAPIRHGRGLPWFLIALVVILFTLGTIGGLQAVLGPDAMSGWFDVFQNDAQPPPQPDGPEQVKVPDVVGVTRNVAERRFTDAELEVGRVSSFPSDSVAAGRVIEPGFPAGTSVEPGTKVNLTISSGPQPSSSSASSSASAQSSPEPGSASASSSASAQPGPREDRQARERPAAGENGPRVAREPKTKVQKSPPAQTPNAAAPAREPGDDSGGQGRGRGRGRGGESGED</sequence>
<evidence type="ECO:0000256" key="9">
    <source>
        <dbReference type="PROSITE-ProRule" id="PRU10141"/>
    </source>
</evidence>
<keyword evidence="6 9" id="KW-0067">ATP-binding</keyword>
<dbReference type="Gene3D" id="1.10.510.10">
    <property type="entry name" value="Transferase(Phosphotransferase) domain 1"/>
    <property type="match status" value="1"/>
</dbReference>
<dbReference type="AlphaFoldDB" id="A0A6J4R2M1"/>
<evidence type="ECO:0000256" key="7">
    <source>
        <dbReference type="ARBA" id="ARBA00047899"/>
    </source>
</evidence>
<feature type="transmembrane region" description="Helical" evidence="11">
    <location>
        <begin position="320"/>
        <end position="344"/>
    </location>
</feature>
<dbReference type="Gene3D" id="3.30.10.20">
    <property type="match status" value="1"/>
</dbReference>
<dbReference type="InterPro" id="IPR008271">
    <property type="entry name" value="Ser/Thr_kinase_AS"/>
</dbReference>
<dbReference type="SMART" id="SM00740">
    <property type="entry name" value="PASTA"/>
    <property type="match status" value="1"/>
</dbReference>
<dbReference type="PANTHER" id="PTHR43289:SF34">
    <property type="entry name" value="SERINE_THREONINE-PROTEIN KINASE YBDM-RELATED"/>
    <property type="match status" value="1"/>
</dbReference>
<feature type="region of interest" description="Disordered" evidence="10">
    <location>
        <begin position="288"/>
        <end position="308"/>
    </location>
</feature>
<dbReference type="PROSITE" id="PS00108">
    <property type="entry name" value="PROTEIN_KINASE_ST"/>
    <property type="match status" value="1"/>
</dbReference>
<feature type="domain" description="PASTA" evidence="13">
    <location>
        <begin position="368"/>
        <end position="435"/>
    </location>
</feature>
<protein>
    <recommendedName>
        <fullName evidence="1">non-specific serine/threonine protein kinase</fullName>
        <ecNumber evidence="1">2.7.11.1</ecNumber>
    </recommendedName>
</protein>
<dbReference type="EC" id="2.7.11.1" evidence="1"/>
<evidence type="ECO:0000259" key="13">
    <source>
        <dbReference type="PROSITE" id="PS51178"/>
    </source>
</evidence>
<dbReference type="GO" id="GO:0004674">
    <property type="term" value="F:protein serine/threonine kinase activity"/>
    <property type="evidence" value="ECO:0007669"/>
    <property type="project" value="UniProtKB-KW"/>
</dbReference>
<keyword evidence="11" id="KW-0812">Transmembrane</keyword>
<evidence type="ECO:0000256" key="6">
    <source>
        <dbReference type="ARBA" id="ARBA00022840"/>
    </source>
</evidence>
<dbReference type="Pfam" id="PF00069">
    <property type="entry name" value="Pkinase"/>
    <property type="match status" value="1"/>
</dbReference>
<dbReference type="CDD" id="cd06577">
    <property type="entry name" value="PASTA_pknB"/>
    <property type="match status" value="1"/>
</dbReference>
<dbReference type="FunFam" id="1.10.510.10:FF:000021">
    <property type="entry name" value="Serine/threonine protein kinase"/>
    <property type="match status" value="1"/>
</dbReference>
<dbReference type="CDD" id="cd14014">
    <property type="entry name" value="STKc_PknB_like"/>
    <property type="match status" value="1"/>
</dbReference>
<comment type="catalytic activity">
    <reaction evidence="7">
        <text>L-threonyl-[protein] + ATP = O-phospho-L-threonyl-[protein] + ADP + H(+)</text>
        <dbReference type="Rhea" id="RHEA:46608"/>
        <dbReference type="Rhea" id="RHEA-COMP:11060"/>
        <dbReference type="Rhea" id="RHEA-COMP:11605"/>
        <dbReference type="ChEBI" id="CHEBI:15378"/>
        <dbReference type="ChEBI" id="CHEBI:30013"/>
        <dbReference type="ChEBI" id="CHEBI:30616"/>
        <dbReference type="ChEBI" id="CHEBI:61977"/>
        <dbReference type="ChEBI" id="CHEBI:456216"/>
        <dbReference type="EC" id="2.7.11.1"/>
    </reaction>
</comment>
<keyword evidence="4 9" id="KW-0547">Nucleotide-binding</keyword>
<dbReference type="PROSITE" id="PS00107">
    <property type="entry name" value="PROTEIN_KINASE_ATP"/>
    <property type="match status" value="1"/>
</dbReference>
<dbReference type="InterPro" id="IPR000719">
    <property type="entry name" value="Prot_kinase_dom"/>
</dbReference>
<feature type="region of interest" description="Disordered" evidence="10">
    <location>
        <begin position="417"/>
        <end position="538"/>
    </location>
</feature>
<evidence type="ECO:0000313" key="14">
    <source>
        <dbReference type="EMBL" id="CAA9460941.1"/>
    </source>
</evidence>